<evidence type="ECO:0000313" key="2">
    <source>
        <dbReference type="Proteomes" id="UP000811619"/>
    </source>
</evidence>
<proteinExistence type="predicted"/>
<evidence type="ECO:0000313" key="1">
    <source>
        <dbReference type="EMBL" id="KAG5920924.1"/>
    </source>
</evidence>
<keyword evidence="2" id="KW-1185">Reference proteome</keyword>
<accession>A0A8K0NGZ0</accession>
<organism evidence="1 2">
    <name type="scientific">Claviceps africana</name>
    <dbReference type="NCBI Taxonomy" id="83212"/>
    <lineage>
        <taxon>Eukaryota</taxon>
        <taxon>Fungi</taxon>
        <taxon>Dikarya</taxon>
        <taxon>Ascomycota</taxon>
        <taxon>Pezizomycotina</taxon>
        <taxon>Sordariomycetes</taxon>
        <taxon>Hypocreomycetidae</taxon>
        <taxon>Hypocreales</taxon>
        <taxon>Clavicipitaceae</taxon>
        <taxon>Claviceps</taxon>
    </lineage>
</organism>
<name>A0A8K0NGZ0_9HYPO</name>
<reference evidence="1" key="1">
    <citation type="journal article" date="2020" name="bioRxiv">
        <title>Whole genome comparisons of ergot fungi reveals the divergence and evolution of species within the genus Claviceps are the result of varying mechanisms driving genome evolution and host range expansion.</title>
        <authorList>
            <person name="Wyka S.A."/>
            <person name="Mondo S.J."/>
            <person name="Liu M."/>
            <person name="Dettman J."/>
            <person name="Nalam V."/>
            <person name="Broders K.D."/>
        </authorList>
    </citation>
    <scope>NUCLEOTIDE SEQUENCE</scope>
    <source>
        <strain evidence="1">CCC 489</strain>
    </source>
</reference>
<sequence>MSHTPPDPSTRSIITAPKRHCEKCGASWPAQKLFHCNRCRTTICLLCQCWSGSRFHSHVQDCMALPHSHLSVEKGSEPILSPRRGLSAPQVRPFTKLLARTWLHGRPAEDVFCLLIDSYRLHSYDKFQFEGENKLGSIFAGATDSSLDFDAYLTVAAAAAEKEDEEEQTSRWPCLLPTWWSRARHEECVQLGLRQDDEQFHDLHVQLSQAMTMDYYQDASFSAQLRMFAEQVLGRPALMRRCTPLPAHLAAMEEEEGNTADFDWKQFNKAFAVQNWPGRSATACWPWGALGRRGR</sequence>
<comment type="caution">
    <text evidence="1">The sequence shown here is derived from an EMBL/GenBank/DDBJ whole genome shotgun (WGS) entry which is preliminary data.</text>
</comment>
<dbReference type="Proteomes" id="UP000811619">
    <property type="component" value="Unassembled WGS sequence"/>
</dbReference>
<dbReference type="AlphaFoldDB" id="A0A8K0NGZ0"/>
<dbReference type="OrthoDB" id="432970at2759"/>
<protein>
    <submittedName>
        <fullName evidence="1">Uncharacterized protein</fullName>
    </submittedName>
</protein>
<gene>
    <name evidence="1" type="ORF">E4U42_006029</name>
</gene>
<dbReference type="EMBL" id="SRPY01000587">
    <property type="protein sequence ID" value="KAG5920924.1"/>
    <property type="molecule type" value="Genomic_DNA"/>
</dbReference>